<accession>A0ABR4XQI6</accession>
<evidence type="ECO:0000256" key="1">
    <source>
        <dbReference type="ARBA" id="ARBA00004127"/>
    </source>
</evidence>
<evidence type="ECO:0008006" key="8">
    <source>
        <dbReference type="Google" id="ProtNLM"/>
    </source>
</evidence>
<feature type="transmembrane region" description="Helical" evidence="5">
    <location>
        <begin position="69"/>
        <end position="87"/>
    </location>
</feature>
<protein>
    <recommendedName>
        <fullName evidence="8">VIT family protein</fullName>
    </recommendedName>
</protein>
<sequence length="91" mass="9826">MRIGEYVNPWDAAFSSLFSAFCGGIFPLGAMFFLPEQIKFVGTIVATAIAVAITGNLSAILGKSDRKSAIVRNVVIGLITVAIHWYVGRMF</sequence>
<comment type="caution">
    <text evidence="6">The sequence shown here is derived from an EMBL/GenBank/DDBJ whole genome shotgun (WGS) entry which is preliminary data.</text>
</comment>
<gene>
    <name evidence="6" type="ORF">Q757_05915</name>
</gene>
<dbReference type="InterPro" id="IPR008217">
    <property type="entry name" value="Ccc1_fam"/>
</dbReference>
<dbReference type="Proteomes" id="UP000030023">
    <property type="component" value="Unassembled WGS sequence"/>
</dbReference>
<evidence type="ECO:0000313" key="7">
    <source>
        <dbReference type="Proteomes" id="UP000030023"/>
    </source>
</evidence>
<evidence type="ECO:0000256" key="5">
    <source>
        <dbReference type="SAM" id="Phobius"/>
    </source>
</evidence>
<evidence type="ECO:0000256" key="3">
    <source>
        <dbReference type="ARBA" id="ARBA00022989"/>
    </source>
</evidence>
<organism evidence="6 7">
    <name type="scientific">Oenococcus alcoholitolerans</name>
    <dbReference type="NCBI Taxonomy" id="931074"/>
    <lineage>
        <taxon>Bacteria</taxon>
        <taxon>Bacillati</taxon>
        <taxon>Bacillota</taxon>
        <taxon>Bacilli</taxon>
        <taxon>Lactobacillales</taxon>
        <taxon>Lactobacillaceae</taxon>
        <taxon>Oenococcus</taxon>
    </lineage>
</organism>
<name>A0ABR4XQI6_9LACO</name>
<dbReference type="EMBL" id="AXCV01000266">
    <property type="protein sequence ID" value="KGO31648.1"/>
    <property type="molecule type" value="Genomic_DNA"/>
</dbReference>
<reference evidence="6 7" key="1">
    <citation type="journal article" date="2014" name="Antonie Van Leeuwenhoek">
        <title>Oenococcus alcoholitolerans sp. nov., a lactic acid bacteria isolated from cachaca and ethanol fermentation processes.</title>
        <authorList>
            <person name="Badotti F."/>
            <person name="Moreira A.P."/>
            <person name="Tonon L.A."/>
            <person name="de Lucena B.T."/>
            <person name="Gomes Fde C."/>
            <person name="Kruger R."/>
            <person name="Thompson C.C."/>
            <person name="de Morais M.A.Jr."/>
            <person name="Rosa C.A."/>
            <person name="Thompson F.L."/>
        </authorList>
    </citation>
    <scope>NUCLEOTIDE SEQUENCE [LARGE SCALE GENOMIC DNA]</scope>
    <source>
        <strain evidence="6 7">UFRJ-M7.2.18</strain>
    </source>
</reference>
<evidence type="ECO:0000256" key="2">
    <source>
        <dbReference type="ARBA" id="ARBA00022692"/>
    </source>
</evidence>
<evidence type="ECO:0000256" key="4">
    <source>
        <dbReference type="ARBA" id="ARBA00023136"/>
    </source>
</evidence>
<feature type="transmembrane region" description="Helical" evidence="5">
    <location>
        <begin position="12"/>
        <end position="34"/>
    </location>
</feature>
<dbReference type="Pfam" id="PF01988">
    <property type="entry name" value="VIT1"/>
    <property type="match status" value="1"/>
</dbReference>
<keyword evidence="3 5" id="KW-1133">Transmembrane helix</keyword>
<comment type="subcellular location">
    <subcellularLocation>
        <location evidence="1">Endomembrane system</location>
        <topology evidence="1">Multi-pass membrane protein</topology>
    </subcellularLocation>
</comment>
<keyword evidence="7" id="KW-1185">Reference proteome</keyword>
<feature type="transmembrane region" description="Helical" evidence="5">
    <location>
        <begin position="40"/>
        <end position="62"/>
    </location>
</feature>
<proteinExistence type="predicted"/>
<keyword evidence="2 5" id="KW-0812">Transmembrane</keyword>
<keyword evidence="4 5" id="KW-0472">Membrane</keyword>
<evidence type="ECO:0000313" key="6">
    <source>
        <dbReference type="EMBL" id="KGO31648.1"/>
    </source>
</evidence>